<dbReference type="Proteomes" id="UP001235513">
    <property type="component" value="Unassembled WGS sequence"/>
</dbReference>
<dbReference type="SUPFAM" id="SSF52266">
    <property type="entry name" value="SGNH hydrolase"/>
    <property type="match status" value="1"/>
</dbReference>
<comment type="caution">
    <text evidence="1">The sequence shown here is derived from an EMBL/GenBank/DDBJ whole genome shotgun (WGS) entry which is preliminary data.</text>
</comment>
<dbReference type="Gene3D" id="3.40.50.1110">
    <property type="entry name" value="SGNH hydrolase"/>
    <property type="match status" value="1"/>
</dbReference>
<dbReference type="RefSeq" id="WP_306840518.1">
    <property type="nucleotide sequence ID" value="NZ_JAUSRL010000001.1"/>
</dbReference>
<evidence type="ECO:0008006" key="3">
    <source>
        <dbReference type="Google" id="ProtNLM"/>
    </source>
</evidence>
<gene>
    <name evidence="1" type="ORF">J2T04_000291</name>
</gene>
<keyword evidence="2" id="KW-1185">Reference proteome</keyword>
<protein>
    <recommendedName>
        <fullName evidence="3">SGNH/GDSL hydrolase family protein</fullName>
    </recommendedName>
</protein>
<evidence type="ECO:0000313" key="2">
    <source>
        <dbReference type="Proteomes" id="UP001235513"/>
    </source>
</evidence>
<dbReference type="EMBL" id="JAUSRL010000001">
    <property type="protein sequence ID" value="MDP9958424.1"/>
    <property type="molecule type" value="Genomic_DNA"/>
</dbReference>
<evidence type="ECO:0000313" key="1">
    <source>
        <dbReference type="EMBL" id="MDP9958424.1"/>
    </source>
</evidence>
<reference evidence="1 2" key="1">
    <citation type="submission" date="2023-07" db="EMBL/GenBank/DDBJ databases">
        <title>Sorghum-associated microbial communities from plants grown in Nebraska, USA.</title>
        <authorList>
            <person name="Schachtman D."/>
        </authorList>
    </citation>
    <scope>NUCLEOTIDE SEQUENCE [LARGE SCALE GENOMIC DNA]</scope>
    <source>
        <strain evidence="1 2">CC351</strain>
    </source>
</reference>
<accession>A0ABT9SG74</accession>
<proteinExistence type="predicted"/>
<name>A0ABT9SG74_9FLAO</name>
<dbReference type="InterPro" id="IPR036514">
    <property type="entry name" value="SGNH_hydro_sf"/>
</dbReference>
<sequence length="303" mass="35209">MKKFLFKISLYIIGLITVFLFLGSYGDGNTDDNYLQFVRQGDNIIMGDSRGAQAIIPDTLEKNFPGHVFDNFSLNITYSPYGEIYLKGLKRKIKPNTKNGIFILTVDPWNVSNAKNSKSFPEEHSALNNMWFYNLNPNYEYLVKNYHKSWFLIYRDRAAQGKSNTFLHDNGWLEVTVDVSPEKVAEREMEKVTFYRDVMATSQEISPVRLKYFEETIQFLNQHGKVYLVRIPGGVKVNEIEQKYAPHFNQLMKEIAQRNHASYFDFCPLVKSYTFTDGNHLYKESGKILTKQIADSIKKVQKL</sequence>
<organism evidence="1 2">
    <name type="scientific">Chryseobacterium lathyri</name>
    <dbReference type="NCBI Taxonomy" id="395933"/>
    <lineage>
        <taxon>Bacteria</taxon>
        <taxon>Pseudomonadati</taxon>
        <taxon>Bacteroidota</taxon>
        <taxon>Flavobacteriia</taxon>
        <taxon>Flavobacteriales</taxon>
        <taxon>Weeksellaceae</taxon>
        <taxon>Chryseobacterium group</taxon>
        <taxon>Chryseobacterium</taxon>
    </lineage>
</organism>